<keyword evidence="2 10" id="KW-0444">Lipid biosynthesis</keyword>
<feature type="transmembrane region" description="Helical" evidence="10">
    <location>
        <begin position="116"/>
        <end position="137"/>
    </location>
</feature>
<keyword evidence="6 10" id="KW-0443">Lipid metabolism</keyword>
<feature type="transmembrane region" description="Helical" evidence="10">
    <location>
        <begin position="6"/>
        <end position="25"/>
    </location>
</feature>
<dbReference type="EC" id="2.3.1.275" evidence="10"/>
<keyword evidence="9 10" id="KW-1208">Phospholipid metabolism</keyword>
<feature type="transmembrane region" description="Helical" evidence="10">
    <location>
        <begin position="57"/>
        <end position="77"/>
    </location>
</feature>
<dbReference type="PANTHER" id="PTHR30309">
    <property type="entry name" value="INNER MEMBRANE PROTEIN YGIH"/>
    <property type="match status" value="1"/>
</dbReference>
<feature type="transmembrane region" description="Helical" evidence="10">
    <location>
        <begin position="83"/>
        <end position="104"/>
    </location>
</feature>
<accession>A0A2N3HS16</accession>
<dbReference type="GO" id="GO:0005886">
    <property type="term" value="C:plasma membrane"/>
    <property type="evidence" value="ECO:0007669"/>
    <property type="project" value="UniProtKB-SubCell"/>
</dbReference>
<dbReference type="GO" id="GO:0043772">
    <property type="term" value="F:acyl-phosphate glycerol-3-phosphate acyltransferase activity"/>
    <property type="evidence" value="ECO:0007669"/>
    <property type="project" value="UniProtKB-UniRule"/>
</dbReference>
<dbReference type="Proteomes" id="UP000233535">
    <property type="component" value="Unassembled WGS sequence"/>
</dbReference>
<evidence type="ECO:0000256" key="7">
    <source>
        <dbReference type="ARBA" id="ARBA00023136"/>
    </source>
</evidence>
<keyword evidence="11" id="KW-0012">Acyltransferase</keyword>
<evidence type="ECO:0000256" key="6">
    <source>
        <dbReference type="ARBA" id="ARBA00023098"/>
    </source>
</evidence>
<comment type="pathway">
    <text evidence="10">Lipid metabolism; phospholipid metabolism.</text>
</comment>
<dbReference type="HAMAP" id="MF_01043">
    <property type="entry name" value="PlsY"/>
    <property type="match status" value="1"/>
</dbReference>
<comment type="subunit">
    <text evidence="10">Probably interacts with PlsX.</text>
</comment>
<evidence type="ECO:0000256" key="1">
    <source>
        <dbReference type="ARBA" id="ARBA00022475"/>
    </source>
</evidence>
<dbReference type="UniPathway" id="UPA00085"/>
<evidence type="ECO:0000256" key="5">
    <source>
        <dbReference type="ARBA" id="ARBA00022989"/>
    </source>
</evidence>
<evidence type="ECO:0000256" key="9">
    <source>
        <dbReference type="ARBA" id="ARBA00023264"/>
    </source>
</evidence>
<evidence type="ECO:0000256" key="10">
    <source>
        <dbReference type="HAMAP-Rule" id="MF_01043"/>
    </source>
</evidence>
<dbReference type="PANTHER" id="PTHR30309:SF0">
    <property type="entry name" value="GLYCEROL-3-PHOSPHATE ACYLTRANSFERASE-RELATED"/>
    <property type="match status" value="1"/>
</dbReference>
<name>A0A2N3HS16_9BACT</name>
<evidence type="ECO:0000256" key="4">
    <source>
        <dbReference type="ARBA" id="ARBA00022692"/>
    </source>
</evidence>
<dbReference type="SMART" id="SM01207">
    <property type="entry name" value="G3P_acyltransf"/>
    <property type="match status" value="1"/>
</dbReference>
<dbReference type="EMBL" id="MVDD01000020">
    <property type="protein sequence ID" value="PKQ60848.1"/>
    <property type="molecule type" value="Genomic_DNA"/>
</dbReference>
<organism evidence="11 12">
    <name type="scientific">Labilibaculum filiforme</name>
    <dbReference type="NCBI Taxonomy" id="1940526"/>
    <lineage>
        <taxon>Bacteria</taxon>
        <taxon>Pseudomonadati</taxon>
        <taxon>Bacteroidota</taxon>
        <taxon>Bacteroidia</taxon>
        <taxon>Marinilabiliales</taxon>
        <taxon>Marinifilaceae</taxon>
        <taxon>Labilibaculum</taxon>
    </lineage>
</organism>
<gene>
    <name evidence="10" type="primary">plsY</name>
    <name evidence="11" type="ORF">BZG02_17760</name>
</gene>
<keyword evidence="3 10" id="KW-0808">Transferase</keyword>
<evidence type="ECO:0000256" key="8">
    <source>
        <dbReference type="ARBA" id="ARBA00023209"/>
    </source>
</evidence>
<evidence type="ECO:0000313" key="12">
    <source>
        <dbReference type="Proteomes" id="UP000233535"/>
    </source>
</evidence>
<evidence type="ECO:0000256" key="3">
    <source>
        <dbReference type="ARBA" id="ARBA00022679"/>
    </source>
</evidence>
<proteinExistence type="inferred from homology"/>
<dbReference type="OrthoDB" id="9777124at2"/>
<dbReference type="InterPro" id="IPR003811">
    <property type="entry name" value="G3P_acylTferase_PlsY"/>
</dbReference>
<dbReference type="RefSeq" id="WP_101263101.1">
    <property type="nucleotide sequence ID" value="NZ_MVDD01000020.1"/>
</dbReference>
<keyword evidence="4 10" id="KW-0812">Transmembrane</keyword>
<keyword evidence="5 10" id="KW-1133">Transmembrane helix</keyword>
<dbReference type="Pfam" id="PF02660">
    <property type="entry name" value="G3P_acyltransf"/>
    <property type="match status" value="1"/>
</dbReference>
<keyword evidence="7 10" id="KW-0472">Membrane</keyword>
<comment type="catalytic activity">
    <reaction evidence="10">
        <text>an acyl phosphate + sn-glycerol 3-phosphate = a 1-acyl-sn-glycero-3-phosphate + phosphate</text>
        <dbReference type="Rhea" id="RHEA:34075"/>
        <dbReference type="ChEBI" id="CHEBI:43474"/>
        <dbReference type="ChEBI" id="CHEBI:57597"/>
        <dbReference type="ChEBI" id="CHEBI:57970"/>
        <dbReference type="ChEBI" id="CHEBI:59918"/>
        <dbReference type="EC" id="2.3.1.275"/>
    </reaction>
</comment>
<keyword evidence="12" id="KW-1185">Reference proteome</keyword>
<comment type="similarity">
    <text evidence="10">Belongs to the PlsY family.</text>
</comment>
<comment type="subcellular location">
    <subcellularLocation>
        <location evidence="10">Cell membrane</location>
        <topology evidence="10">Multi-pass membrane protein</topology>
    </subcellularLocation>
</comment>
<comment type="function">
    <text evidence="10">Catalyzes the transfer of an acyl group from acyl-phosphate (acyl-PO(4)) to glycerol-3-phosphate (G3P) to form lysophosphatidic acid (LPA). This enzyme utilizes acyl-phosphate as fatty acyl donor, but not acyl-CoA or acyl-ACP.</text>
</comment>
<comment type="caution">
    <text evidence="11">The sequence shown here is derived from an EMBL/GenBank/DDBJ whole genome shotgun (WGS) entry which is preliminary data.</text>
</comment>
<keyword evidence="8 10" id="KW-0594">Phospholipid biosynthesis</keyword>
<protein>
    <recommendedName>
        <fullName evidence="10">Glycerol-3-phosphate acyltransferase</fullName>
    </recommendedName>
    <alternativeName>
        <fullName evidence="10">Acyl-PO4 G3P acyltransferase</fullName>
    </alternativeName>
    <alternativeName>
        <fullName evidence="10">Acyl-phosphate--glycerol-3-phosphate acyltransferase</fullName>
    </alternativeName>
    <alternativeName>
        <fullName evidence="10">G3P acyltransferase</fullName>
        <shortName evidence="10">GPAT</shortName>
        <ecNumber evidence="10">2.3.1.275</ecNumber>
    </alternativeName>
    <alternativeName>
        <fullName evidence="10">Lysophosphatidic acid synthase</fullName>
        <shortName evidence="10">LPA synthase</shortName>
    </alternativeName>
</protein>
<dbReference type="GO" id="GO:0008654">
    <property type="term" value="P:phospholipid biosynthetic process"/>
    <property type="evidence" value="ECO:0007669"/>
    <property type="project" value="UniProtKB-UniRule"/>
</dbReference>
<evidence type="ECO:0000313" key="11">
    <source>
        <dbReference type="EMBL" id="PKQ60848.1"/>
    </source>
</evidence>
<evidence type="ECO:0000256" key="2">
    <source>
        <dbReference type="ARBA" id="ARBA00022516"/>
    </source>
</evidence>
<keyword evidence="1 10" id="KW-1003">Cell membrane</keyword>
<dbReference type="AlphaFoldDB" id="A0A2N3HS16"/>
<dbReference type="NCBIfam" id="TIGR00023">
    <property type="entry name" value="glycerol-3-phosphate 1-O-acyltransferase PlsY"/>
    <property type="match status" value="1"/>
</dbReference>
<feature type="transmembrane region" description="Helical" evidence="10">
    <location>
        <begin position="149"/>
        <end position="182"/>
    </location>
</feature>
<sequence length="198" mass="21958">MISLPEIFLLLLTYLWGSIPFGFLLTKIYIGKNILELGSGNIGSTNVRRVAGKKISIITQLLDMLKGLLPVALFLIFDTGASSPYYIFMLALAAIIGHDFSLFLKFKGGKGVNTTLGASVLLAPYSVFIAVGIYFIVKWRSKYVSMGSIVLAIMLPVIELLLYWFTPTFYFLLISSILIILLHRQNISRLIAGNELKS</sequence>
<reference evidence="11 12" key="1">
    <citation type="journal article" date="2017" name="Front. Microbiol.">
        <title>Labilibaculum manganireducens gen. nov., sp. nov. and Labilibaculum filiforme sp. nov., Novel Bacteroidetes Isolated from Subsurface Sediments of the Baltic Sea.</title>
        <authorList>
            <person name="Vandieken V."/>
            <person name="Marshall I.P."/>
            <person name="Niemann H."/>
            <person name="Engelen B."/>
            <person name="Cypionka H."/>
        </authorList>
    </citation>
    <scope>NUCLEOTIDE SEQUENCE [LARGE SCALE GENOMIC DNA]</scope>
    <source>
        <strain evidence="11 12">59.16B</strain>
    </source>
</reference>